<proteinExistence type="predicted"/>
<organism evidence="2 3">
    <name type="scientific">Phycicoccus elongatus Lp2</name>
    <dbReference type="NCBI Taxonomy" id="1193181"/>
    <lineage>
        <taxon>Bacteria</taxon>
        <taxon>Bacillati</taxon>
        <taxon>Actinomycetota</taxon>
        <taxon>Actinomycetes</taxon>
        <taxon>Micrococcales</taxon>
        <taxon>Intrasporangiaceae</taxon>
        <taxon>Phycicoccus</taxon>
    </lineage>
</organism>
<dbReference type="AlphaFoldDB" id="N0DZW6"/>
<dbReference type="eggNOG" id="ENOG502ZAXG">
    <property type="taxonomic scope" value="Bacteria"/>
</dbReference>
<accession>N0DZW6</accession>
<evidence type="ECO:0000313" key="3">
    <source>
        <dbReference type="Proteomes" id="UP000013167"/>
    </source>
</evidence>
<dbReference type="STRING" id="1193181.BN10_1260004"/>
<feature type="region of interest" description="Disordered" evidence="1">
    <location>
        <begin position="27"/>
        <end position="59"/>
    </location>
</feature>
<dbReference type="EMBL" id="CAIZ01000031">
    <property type="protein sequence ID" value="CCH68945.1"/>
    <property type="molecule type" value="Genomic_DNA"/>
</dbReference>
<keyword evidence="3" id="KW-1185">Reference proteome</keyword>
<reference evidence="2 3" key="1">
    <citation type="journal article" date="2013" name="ISME J.">
        <title>A metabolic model for members of the genus Tetrasphaera involved in enhanced biological phosphorus removal.</title>
        <authorList>
            <person name="Kristiansen R."/>
            <person name="Nguyen H.T.T."/>
            <person name="Saunders A.M."/>
            <person name="Nielsen J.L."/>
            <person name="Wimmer R."/>
            <person name="Le V.Q."/>
            <person name="McIlroy S.J."/>
            <person name="Petrovski S."/>
            <person name="Seviour R.J."/>
            <person name="Calteau A."/>
            <person name="Nielsen K.L."/>
            <person name="Nielsen P.H."/>
        </authorList>
    </citation>
    <scope>NUCLEOTIDE SEQUENCE [LARGE SCALE GENOMIC DNA]</scope>
    <source>
        <strain evidence="2 3">Lp2</strain>
    </source>
</reference>
<sequence>MSSASRARAIACPTCVLSMAITCETGPMTQEGRNVPRRPLSFGPEDLEAHGGTSPGPAELTEVAHQSAAVLLGAGRAAHDPEVTARLVTLVDDLGLDTVAELWSGRPGRSLPGALWRLYALREMVRRNPVQSSMEYAAGIRFTDVAHAVAGIAEPPTPDELVRTIDSILSGVFDGDLAVALERAAAFCMVLAAGRAEVANDTDQADEAQASKLTAHAAAIQTTGSDLLAAAALWRAGALD</sequence>
<name>N0DZW6_9MICO</name>
<evidence type="ECO:0000256" key="1">
    <source>
        <dbReference type="SAM" id="MobiDB-lite"/>
    </source>
</evidence>
<gene>
    <name evidence="2" type="ORF">BN10_1260004</name>
</gene>
<dbReference type="HOGENOM" id="CLU_087285_0_0_11"/>
<comment type="caution">
    <text evidence="2">The sequence shown here is derived from an EMBL/GenBank/DDBJ whole genome shotgun (WGS) entry which is preliminary data.</text>
</comment>
<dbReference type="Proteomes" id="UP000013167">
    <property type="component" value="Unassembled WGS sequence"/>
</dbReference>
<protein>
    <submittedName>
        <fullName evidence="2">Uncharacterized protein</fullName>
    </submittedName>
</protein>
<evidence type="ECO:0000313" key="2">
    <source>
        <dbReference type="EMBL" id="CCH68945.1"/>
    </source>
</evidence>